<accession>A0A117Q1B9</accession>
<dbReference type="InterPro" id="IPR036291">
    <property type="entry name" value="NAD(P)-bd_dom_sf"/>
</dbReference>
<reference evidence="2 3" key="1">
    <citation type="submission" date="2015-10" db="EMBL/GenBank/DDBJ databases">
        <title>Draft genome sequence of Streptomyces yokosukanensis DSM 40224, type strain for the species Streptomyces yokosukanensis.</title>
        <authorList>
            <person name="Ruckert C."/>
            <person name="Winkler A."/>
            <person name="Kalinowski J."/>
            <person name="Kampfer P."/>
            <person name="Glaeser S."/>
        </authorList>
    </citation>
    <scope>NUCLEOTIDE SEQUENCE [LARGE SCALE GENOMIC DNA]</scope>
    <source>
        <strain evidence="2 3">DSM 40224</strain>
    </source>
</reference>
<evidence type="ECO:0000313" key="2">
    <source>
        <dbReference type="EMBL" id="KUN03868.1"/>
    </source>
</evidence>
<dbReference type="InterPro" id="IPR016040">
    <property type="entry name" value="NAD(P)-bd_dom"/>
</dbReference>
<dbReference type="Gene3D" id="3.40.50.720">
    <property type="entry name" value="NAD(P)-binding Rossmann-like Domain"/>
    <property type="match status" value="1"/>
</dbReference>
<evidence type="ECO:0000259" key="1">
    <source>
        <dbReference type="Pfam" id="PF13460"/>
    </source>
</evidence>
<protein>
    <submittedName>
        <fullName evidence="2">FMN-dependent NADH-azoreductase</fullName>
    </submittedName>
</protein>
<dbReference type="InterPro" id="IPR051604">
    <property type="entry name" value="Ergot_Alk_Oxidoreductase"/>
</dbReference>
<comment type="caution">
    <text evidence="2">The sequence shown here is derived from an EMBL/GenBank/DDBJ whole genome shotgun (WGS) entry which is preliminary data.</text>
</comment>
<proteinExistence type="predicted"/>
<dbReference type="SUPFAM" id="SSF51735">
    <property type="entry name" value="NAD(P)-binding Rossmann-fold domains"/>
    <property type="match status" value="1"/>
</dbReference>
<evidence type="ECO:0000313" key="3">
    <source>
        <dbReference type="Proteomes" id="UP000053127"/>
    </source>
</evidence>
<dbReference type="AlphaFoldDB" id="A0A117Q1B9"/>
<dbReference type="STRING" id="67386.AQI95_20700"/>
<dbReference type="OrthoDB" id="116343at2"/>
<dbReference type="Proteomes" id="UP000053127">
    <property type="component" value="Unassembled WGS sequence"/>
</dbReference>
<organism evidence="2 3">
    <name type="scientific">Streptomyces yokosukanensis</name>
    <dbReference type="NCBI Taxonomy" id="67386"/>
    <lineage>
        <taxon>Bacteria</taxon>
        <taxon>Bacillati</taxon>
        <taxon>Actinomycetota</taxon>
        <taxon>Actinomycetes</taxon>
        <taxon>Kitasatosporales</taxon>
        <taxon>Streptomycetaceae</taxon>
        <taxon>Streptomyces</taxon>
    </lineage>
</organism>
<feature type="domain" description="NAD(P)-binding" evidence="1">
    <location>
        <begin position="6"/>
        <end position="171"/>
    </location>
</feature>
<keyword evidence="3" id="KW-1185">Reference proteome</keyword>
<dbReference type="PANTHER" id="PTHR43162">
    <property type="match status" value="1"/>
</dbReference>
<dbReference type="PANTHER" id="PTHR43162:SF1">
    <property type="entry name" value="PRESTALK A DIFFERENTIATION PROTEIN A"/>
    <property type="match status" value="1"/>
</dbReference>
<sequence length="276" mass="29106">MIAVTGATGNVGRALVHRLLAAGRPVRALTRDPQRAALPAGADVVRLQPDDPATLFDGATALFLYAHPRAADLLAGARAHGVRQVVLLSSAIVQEGADETHPIHVMHATVEQQIRDSGLDWTFLRPGAFATNALQWAPQIRAGNTVRGVFAGALSAPVHEDDIAAVAERALLDGGHEGAVHRLTGPAATTNAEQVAVIGAAVGRELTFVESDPREAGPELFPHAPPQMVERLLQTFADSVGVPPEITDTVEKVTGTPARTFAAWTRDHTEDFRGPA</sequence>
<dbReference type="RefSeq" id="WP_067125486.1">
    <property type="nucleotide sequence ID" value="NZ_KQ948213.1"/>
</dbReference>
<dbReference type="EMBL" id="LMWN01000032">
    <property type="protein sequence ID" value="KUN03868.1"/>
    <property type="molecule type" value="Genomic_DNA"/>
</dbReference>
<gene>
    <name evidence="2" type="ORF">AQI95_20700</name>
</gene>
<name>A0A117Q1B9_9ACTN</name>
<dbReference type="Pfam" id="PF13460">
    <property type="entry name" value="NAD_binding_10"/>
    <property type="match status" value="1"/>
</dbReference>